<keyword evidence="5" id="KW-1185">Reference proteome</keyword>
<dbReference type="PROSITE" id="PS51118">
    <property type="entry name" value="HTH_HXLR"/>
    <property type="match status" value="1"/>
</dbReference>
<keyword evidence="2" id="KW-0238">DNA-binding</keyword>
<dbReference type="Pfam" id="PF01638">
    <property type="entry name" value="HxlR"/>
    <property type="match status" value="1"/>
</dbReference>
<evidence type="ECO:0000256" key="1">
    <source>
        <dbReference type="ARBA" id="ARBA00023015"/>
    </source>
</evidence>
<dbReference type="InterPro" id="IPR036390">
    <property type="entry name" value="WH_DNA-bd_sf"/>
</dbReference>
<evidence type="ECO:0000256" key="3">
    <source>
        <dbReference type="ARBA" id="ARBA00023163"/>
    </source>
</evidence>
<dbReference type="Gene3D" id="1.10.10.10">
    <property type="entry name" value="Winged helix-like DNA-binding domain superfamily/Winged helix DNA-binding domain"/>
    <property type="match status" value="1"/>
</dbReference>
<protein>
    <submittedName>
        <fullName evidence="4">HxlR family transcriptional regulator</fullName>
    </submittedName>
</protein>
<proteinExistence type="predicted"/>
<reference evidence="4 5" key="1">
    <citation type="submission" date="2016-07" db="EMBL/GenBank/DDBJ databases">
        <title>Draft genome sequence of Prauserella muralis DSM 45305, isolated from a mould-covered wall in an indoor environment.</title>
        <authorList>
            <person name="Ruckert C."/>
            <person name="Albersmeier A."/>
            <person name="Jiang C.-L."/>
            <person name="Jiang Y."/>
            <person name="Kalinowski J."/>
            <person name="Schneider O."/>
            <person name="Winkler A."/>
            <person name="Zotchev S.B."/>
        </authorList>
    </citation>
    <scope>NUCLEOTIDE SEQUENCE [LARGE SCALE GENOMIC DNA]</scope>
    <source>
        <strain evidence="4 5">DSM 45305</strain>
    </source>
</reference>
<comment type="caution">
    <text evidence="4">The sequence shown here is derived from an EMBL/GenBank/DDBJ whole genome shotgun (WGS) entry which is preliminary data.</text>
</comment>
<evidence type="ECO:0000313" key="4">
    <source>
        <dbReference type="EMBL" id="PXY20667.1"/>
    </source>
</evidence>
<keyword evidence="1" id="KW-0805">Transcription regulation</keyword>
<dbReference type="Proteomes" id="UP000249915">
    <property type="component" value="Unassembled WGS sequence"/>
</dbReference>
<dbReference type="OrthoDB" id="370168at2"/>
<evidence type="ECO:0000313" key="5">
    <source>
        <dbReference type="Proteomes" id="UP000249915"/>
    </source>
</evidence>
<keyword evidence="3" id="KW-0804">Transcription</keyword>
<dbReference type="AlphaFoldDB" id="A0A2V4AK77"/>
<evidence type="ECO:0000256" key="2">
    <source>
        <dbReference type="ARBA" id="ARBA00023125"/>
    </source>
</evidence>
<organism evidence="4 5">
    <name type="scientific">Prauserella muralis</name>
    <dbReference type="NCBI Taxonomy" id="588067"/>
    <lineage>
        <taxon>Bacteria</taxon>
        <taxon>Bacillati</taxon>
        <taxon>Actinomycetota</taxon>
        <taxon>Actinomycetes</taxon>
        <taxon>Pseudonocardiales</taxon>
        <taxon>Pseudonocardiaceae</taxon>
        <taxon>Prauserella</taxon>
    </lineage>
</organism>
<dbReference type="PANTHER" id="PTHR33204">
    <property type="entry name" value="TRANSCRIPTIONAL REGULATOR, MARR FAMILY"/>
    <property type="match status" value="1"/>
</dbReference>
<dbReference type="SUPFAM" id="SSF46785">
    <property type="entry name" value="Winged helix' DNA-binding domain"/>
    <property type="match status" value="1"/>
</dbReference>
<dbReference type="PANTHER" id="PTHR33204:SF29">
    <property type="entry name" value="TRANSCRIPTIONAL REGULATOR"/>
    <property type="match status" value="1"/>
</dbReference>
<dbReference type="RefSeq" id="WP_147239497.1">
    <property type="nucleotide sequence ID" value="NZ_MASW01000006.1"/>
</dbReference>
<gene>
    <name evidence="4" type="ORF">BAY60_24310</name>
</gene>
<dbReference type="InterPro" id="IPR036388">
    <property type="entry name" value="WH-like_DNA-bd_sf"/>
</dbReference>
<sequence>MGDRVGDMEDYCMVEAAMEVVGGKWKLAILRHLFDGTCRFGELNRAMPAITPRMLTRQLRELEADGLVRRVVYPEVPPKVEYSLTYLGESLRPIALRLEEWGHWYRERRGLGGEPVTPRS</sequence>
<dbReference type="GO" id="GO:0003677">
    <property type="term" value="F:DNA binding"/>
    <property type="evidence" value="ECO:0007669"/>
    <property type="project" value="UniProtKB-KW"/>
</dbReference>
<dbReference type="InterPro" id="IPR002577">
    <property type="entry name" value="HTH_HxlR"/>
</dbReference>
<dbReference type="EMBL" id="MASW01000006">
    <property type="protein sequence ID" value="PXY20667.1"/>
    <property type="molecule type" value="Genomic_DNA"/>
</dbReference>
<accession>A0A2V4AK77</accession>
<name>A0A2V4AK77_9PSEU</name>